<sequence>DEDEQLYAFLGKCVEEILLAIVVSLCRNSVTRRFSPFLTLRDSREHAKDSVMKKLSLWDLALVGDSVLALSYALSLDLRIIGDHRLVDTITDPELDWVGPESRGIASVITPTDLGVYTIVEEDWEVVQNWELQRQPSKDGRHGWVSLKKQVKLFKMFVDAVRHFKERFYIVSPLTELAMDSLFESEFVTNEDGSVRLDEEGEENMSSEELAGLEKLQAYVNGFVPACCVNRAGDPVLDVKGNERVEKRLINTKELLALDQSVVE</sequence>
<proteinExistence type="predicted"/>
<feature type="non-terminal residue" evidence="1">
    <location>
        <position position="1"/>
    </location>
</feature>
<dbReference type="EMBL" id="LXQA010017419">
    <property type="protein sequence ID" value="MCH90014.1"/>
    <property type="molecule type" value="Genomic_DNA"/>
</dbReference>
<comment type="caution">
    <text evidence="1">The sequence shown here is derived from an EMBL/GenBank/DDBJ whole genome shotgun (WGS) entry which is preliminary data.</text>
</comment>
<gene>
    <name evidence="1" type="ORF">A2U01_0010920</name>
</gene>
<dbReference type="AlphaFoldDB" id="A0A392MUN4"/>
<evidence type="ECO:0000313" key="2">
    <source>
        <dbReference type="Proteomes" id="UP000265520"/>
    </source>
</evidence>
<organism evidence="1 2">
    <name type="scientific">Trifolium medium</name>
    <dbReference type="NCBI Taxonomy" id="97028"/>
    <lineage>
        <taxon>Eukaryota</taxon>
        <taxon>Viridiplantae</taxon>
        <taxon>Streptophyta</taxon>
        <taxon>Embryophyta</taxon>
        <taxon>Tracheophyta</taxon>
        <taxon>Spermatophyta</taxon>
        <taxon>Magnoliopsida</taxon>
        <taxon>eudicotyledons</taxon>
        <taxon>Gunneridae</taxon>
        <taxon>Pentapetalae</taxon>
        <taxon>rosids</taxon>
        <taxon>fabids</taxon>
        <taxon>Fabales</taxon>
        <taxon>Fabaceae</taxon>
        <taxon>Papilionoideae</taxon>
        <taxon>50 kb inversion clade</taxon>
        <taxon>NPAAA clade</taxon>
        <taxon>Hologalegina</taxon>
        <taxon>IRL clade</taxon>
        <taxon>Trifolieae</taxon>
        <taxon>Trifolium</taxon>
    </lineage>
</organism>
<evidence type="ECO:0000313" key="1">
    <source>
        <dbReference type="EMBL" id="MCH90014.1"/>
    </source>
</evidence>
<keyword evidence="2" id="KW-1185">Reference proteome</keyword>
<dbReference type="Proteomes" id="UP000265520">
    <property type="component" value="Unassembled WGS sequence"/>
</dbReference>
<accession>A0A392MUN4</accession>
<reference evidence="1 2" key="1">
    <citation type="journal article" date="2018" name="Front. Plant Sci.">
        <title>Red Clover (Trifolium pratense) and Zigzag Clover (T. medium) - A Picture of Genomic Similarities and Differences.</title>
        <authorList>
            <person name="Dluhosova J."/>
            <person name="Istvanek J."/>
            <person name="Nedelnik J."/>
            <person name="Repkova J."/>
        </authorList>
    </citation>
    <scope>NUCLEOTIDE SEQUENCE [LARGE SCALE GENOMIC DNA]</scope>
    <source>
        <strain evidence="2">cv. 10/8</strain>
        <tissue evidence="1">Leaf</tissue>
    </source>
</reference>
<name>A0A392MUN4_9FABA</name>
<protein>
    <submittedName>
        <fullName evidence="1">Uncharacterized protein</fullName>
    </submittedName>
</protein>